<gene>
    <name evidence="1" type="ORF">EZS28_052229</name>
</gene>
<sequence>MVVAENDTNQAVGGNLYIVDTQITDYWWDGTQLRELEILIPDLTKVEITLGAASGRGNAITDLTITRNILTPAKNKNFVDIEYEQAITGQKTIIVTIHSHCITYLNYDNSSEILDSRGVRSIVDIQSASFTKAQDDALQ</sequence>
<comment type="caution">
    <text evidence="1">The sequence shown here is derived from an EMBL/GenBank/DDBJ whole genome shotgun (WGS) entry which is preliminary data.</text>
</comment>
<protein>
    <submittedName>
        <fullName evidence="1">Uncharacterized protein</fullName>
    </submittedName>
</protein>
<evidence type="ECO:0000313" key="2">
    <source>
        <dbReference type="Proteomes" id="UP000324800"/>
    </source>
</evidence>
<name>A0A5J4SH32_9EUKA</name>
<accession>A0A5J4SH32</accession>
<evidence type="ECO:0000313" key="1">
    <source>
        <dbReference type="EMBL" id="KAA6344581.1"/>
    </source>
</evidence>
<dbReference type="AlphaFoldDB" id="A0A5J4SH32"/>
<reference evidence="1 2" key="1">
    <citation type="submission" date="2019-03" db="EMBL/GenBank/DDBJ databases">
        <title>Single cell metagenomics reveals metabolic interactions within the superorganism composed of flagellate Streblomastix strix and complex community of Bacteroidetes bacteria on its surface.</title>
        <authorList>
            <person name="Treitli S.C."/>
            <person name="Kolisko M."/>
            <person name="Husnik F."/>
            <person name="Keeling P."/>
            <person name="Hampl V."/>
        </authorList>
    </citation>
    <scope>NUCLEOTIDE SEQUENCE [LARGE SCALE GENOMIC DNA]</scope>
    <source>
        <strain evidence="1">ST1C</strain>
    </source>
</reference>
<dbReference type="EMBL" id="SNRW01040360">
    <property type="protein sequence ID" value="KAA6344581.1"/>
    <property type="molecule type" value="Genomic_DNA"/>
</dbReference>
<organism evidence="1 2">
    <name type="scientific">Streblomastix strix</name>
    <dbReference type="NCBI Taxonomy" id="222440"/>
    <lineage>
        <taxon>Eukaryota</taxon>
        <taxon>Metamonada</taxon>
        <taxon>Preaxostyla</taxon>
        <taxon>Oxymonadida</taxon>
        <taxon>Streblomastigidae</taxon>
        <taxon>Streblomastix</taxon>
    </lineage>
</organism>
<proteinExistence type="predicted"/>
<dbReference type="Proteomes" id="UP000324800">
    <property type="component" value="Unassembled WGS sequence"/>
</dbReference>